<evidence type="ECO:0000256" key="5">
    <source>
        <dbReference type="ARBA" id="ARBA00038007"/>
    </source>
</evidence>
<sequence length="163" mass="18195">MTVDTQNKRWATDTNKFGYQMLLKMGWSAGKGAGKDESGISTHIKVEKREELLGIGSVQDCAGNIAFSKQITGFTDVLAALHQDHGEKKKTKKRKRSSKKQEGSDTDSVQSGSKKKSSKKDKKKKKESKRQKTIERKAHARLVRAKDVSKYSQNDLNAILGKK</sequence>
<proteinExistence type="inferred from homology"/>
<keyword evidence="2" id="KW-0690">Ribosome biogenesis</keyword>
<dbReference type="PANTHER" id="PTHR23149">
    <property type="entry name" value="G PATCH DOMAIN CONTAINING PROTEIN"/>
    <property type="match status" value="1"/>
</dbReference>
<evidence type="ECO:0000256" key="2">
    <source>
        <dbReference type="ARBA" id="ARBA00022517"/>
    </source>
</evidence>
<evidence type="ECO:0000313" key="9">
    <source>
        <dbReference type="EMBL" id="CAD9674473.1"/>
    </source>
</evidence>
<accession>A0A7S2RLD8</accession>
<dbReference type="GO" id="GO:0005730">
    <property type="term" value="C:nucleolus"/>
    <property type="evidence" value="ECO:0007669"/>
    <property type="project" value="UniProtKB-SubCell"/>
</dbReference>
<dbReference type="GO" id="GO:0003676">
    <property type="term" value="F:nucleic acid binding"/>
    <property type="evidence" value="ECO:0007669"/>
    <property type="project" value="InterPro"/>
</dbReference>
<name>A0A7S2RLD8_9STRA</name>
<evidence type="ECO:0000256" key="7">
    <source>
        <dbReference type="SAM" id="MobiDB-lite"/>
    </source>
</evidence>
<evidence type="ECO:0000256" key="1">
    <source>
        <dbReference type="ARBA" id="ARBA00004604"/>
    </source>
</evidence>
<dbReference type="AlphaFoldDB" id="A0A7S2RLD8"/>
<dbReference type="InterPro" id="IPR000467">
    <property type="entry name" value="G_patch_dom"/>
</dbReference>
<dbReference type="SMART" id="SM00443">
    <property type="entry name" value="G_patch"/>
    <property type="match status" value="1"/>
</dbReference>
<evidence type="ECO:0000256" key="3">
    <source>
        <dbReference type="ARBA" id="ARBA00022552"/>
    </source>
</evidence>
<dbReference type="PANTHER" id="PTHR23149:SF31">
    <property type="entry name" value="PROTEIN PXR1"/>
    <property type="match status" value="1"/>
</dbReference>
<evidence type="ECO:0000256" key="4">
    <source>
        <dbReference type="ARBA" id="ARBA00023242"/>
    </source>
</evidence>
<dbReference type="PROSITE" id="PS50174">
    <property type="entry name" value="G_PATCH"/>
    <property type="match status" value="1"/>
</dbReference>
<dbReference type="Pfam" id="PF01585">
    <property type="entry name" value="G-patch"/>
    <property type="match status" value="1"/>
</dbReference>
<keyword evidence="3" id="KW-0698">rRNA processing</keyword>
<evidence type="ECO:0000259" key="8">
    <source>
        <dbReference type="PROSITE" id="PS50174"/>
    </source>
</evidence>
<feature type="region of interest" description="Disordered" evidence="7">
    <location>
        <begin position="83"/>
        <end position="163"/>
    </location>
</feature>
<evidence type="ECO:0000256" key="6">
    <source>
        <dbReference type="ARBA" id="ARBA00041961"/>
    </source>
</evidence>
<feature type="domain" description="G-patch" evidence="8">
    <location>
        <begin position="14"/>
        <end position="60"/>
    </location>
</feature>
<comment type="subcellular location">
    <subcellularLocation>
        <location evidence="1">Nucleus</location>
        <location evidence="1">Nucleolus</location>
    </subcellularLocation>
</comment>
<reference evidence="9" key="1">
    <citation type="submission" date="2021-01" db="EMBL/GenBank/DDBJ databases">
        <authorList>
            <person name="Corre E."/>
            <person name="Pelletier E."/>
            <person name="Niang G."/>
            <person name="Scheremetjew M."/>
            <person name="Finn R."/>
            <person name="Kale V."/>
            <person name="Holt S."/>
            <person name="Cochrane G."/>
            <person name="Meng A."/>
            <person name="Brown T."/>
            <person name="Cohen L."/>
        </authorList>
    </citation>
    <scope>NUCLEOTIDE SEQUENCE</scope>
    <source>
        <strain evidence="9">NY070348D</strain>
    </source>
</reference>
<protein>
    <recommendedName>
        <fullName evidence="6">PinX1-related protein 1</fullName>
    </recommendedName>
</protein>
<dbReference type="EMBL" id="HBHK01007668">
    <property type="protein sequence ID" value="CAD9674473.1"/>
    <property type="molecule type" value="Transcribed_RNA"/>
</dbReference>
<dbReference type="GO" id="GO:0006364">
    <property type="term" value="P:rRNA processing"/>
    <property type="evidence" value="ECO:0007669"/>
    <property type="project" value="UniProtKB-KW"/>
</dbReference>
<organism evidence="9">
    <name type="scientific">Mucochytrium quahogii</name>
    <dbReference type="NCBI Taxonomy" id="96639"/>
    <lineage>
        <taxon>Eukaryota</taxon>
        <taxon>Sar</taxon>
        <taxon>Stramenopiles</taxon>
        <taxon>Bigyra</taxon>
        <taxon>Labyrinthulomycetes</taxon>
        <taxon>Thraustochytrida</taxon>
        <taxon>Thraustochytriidae</taxon>
        <taxon>Mucochytrium</taxon>
    </lineage>
</organism>
<feature type="compositionally biased region" description="Basic residues" evidence="7">
    <location>
        <begin position="88"/>
        <end position="98"/>
    </location>
</feature>
<keyword evidence="4" id="KW-0539">Nucleus</keyword>
<comment type="similarity">
    <text evidence="5">Belongs to the PINX1 family.</text>
</comment>
<dbReference type="InterPro" id="IPR050656">
    <property type="entry name" value="PINX1"/>
</dbReference>
<gene>
    <name evidence="9" type="ORF">QSP1433_LOCUS4710</name>
</gene>
<feature type="compositionally biased region" description="Basic residues" evidence="7">
    <location>
        <begin position="113"/>
        <end position="129"/>
    </location>
</feature>